<feature type="transmembrane region" description="Helical" evidence="1">
    <location>
        <begin position="40"/>
        <end position="59"/>
    </location>
</feature>
<dbReference type="Proteomes" id="UP000007350">
    <property type="component" value="Unassembled WGS sequence"/>
</dbReference>
<accession>K2M152</accession>
<proteinExistence type="predicted"/>
<dbReference type="AlphaFoldDB" id="K2M152"/>
<keyword evidence="3" id="KW-1185">Reference proteome</keyword>
<evidence type="ECO:0000256" key="1">
    <source>
        <dbReference type="SAM" id="Phobius"/>
    </source>
</evidence>
<comment type="caution">
    <text evidence="2">The sequence shown here is derived from an EMBL/GenBank/DDBJ whole genome shotgun (WGS) entry which is preliminary data.</text>
</comment>
<evidence type="ECO:0000313" key="3">
    <source>
        <dbReference type="Proteomes" id="UP000007350"/>
    </source>
</evidence>
<organism evidence="2 3">
    <name type="scientific">Trypanosoma cruzi marinkellei</name>
    <dbReference type="NCBI Taxonomy" id="85056"/>
    <lineage>
        <taxon>Eukaryota</taxon>
        <taxon>Discoba</taxon>
        <taxon>Euglenozoa</taxon>
        <taxon>Kinetoplastea</taxon>
        <taxon>Metakinetoplastina</taxon>
        <taxon>Trypanosomatida</taxon>
        <taxon>Trypanosomatidae</taxon>
        <taxon>Trypanosoma</taxon>
        <taxon>Schizotrypanum</taxon>
    </lineage>
</organism>
<dbReference type="EMBL" id="AHKC01015369">
    <property type="protein sequence ID" value="EKF28638.1"/>
    <property type="molecule type" value="Genomic_DNA"/>
</dbReference>
<keyword evidence="1" id="KW-0472">Membrane</keyword>
<name>K2M152_TRYCR</name>
<keyword evidence="1" id="KW-0812">Transmembrane</keyword>
<feature type="transmembrane region" description="Helical" evidence="1">
    <location>
        <begin position="71"/>
        <end position="99"/>
    </location>
</feature>
<keyword evidence="1" id="KW-1133">Transmembrane helix</keyword>
<dbReference type="OrthoDB" id="251877at2759"/>
<evidence type="ECO:0000313" key="2">
    <source>
        <dbReference type="EMBL" id="EKF28638.1"/>
    </source>
</evidence>
<reference evidence="2 3" key="1">
    <citation type="journal article" date="2012" name="BMC Genomics">
        <title>Comparative genomic analysis of human infective Trypanosoma cruzi lineages with the bat-restricted subspecies T. cruzi marinkellei.</title>
        <authorList>
            <person name="Franzen O."/>
            <person name="Talavera-Lopez C."/>
            <person name="Ochaya S."/>
            <person name="Butler C.E."/>
            <person name="Messenger L.A."/>
            <person name="Lewis M.D."/>
            <person name="Llewellyn M.S."/>
            <person name="Marinkelle C.J."/>
            <person name="Tyler K.M."/>
            <person name="Miles M.A."/>
            <person name="Andersson B."/>
        </authorList>
    </citation>
    <scope>NUCLEOTIDE SEQUENCE [LARGE SCALE GENOMIC DNA]</scope>
    <source>
        <strain evidence="2 3">B7</strain>
    </source>
</reference>
<sequence length="604" mass="68030">MYMYSFFYFCICVYLFMENERKKGSTPVCVCVCIYLRQTLAYFLTHVVFFFFLYVHLFLSPWINIMLYWRISLVATFSSLLIVLPKICVGTSVYIYIYITREYFRFVSEEGDMPLILRLCLYAVSANGNRTQLWLSFPILRTTTPKDIILFAWRTVEERMAAELEMHTSYQSQLALCIRNVNGQFVFLGTAAMEDAENPIVNMPFFEELLSVKYETLETMSSASLRRFIFTQGALVPVPDLLRLNHKASGATELPFSFYEVVEVTPELSSDPLIDDPTPSALPETAIADVSPHAHAGSSSPNIAPSSLFATAPEETCGFATEEMHSGRNTFICVQYIDFAGQTYEAKVRRTDAPSLQAVMSEACEAIGAQVGCLFQASNMRLMCNLGNKNTQPVVTDSELRNLLEKVSARFYLAVDARILASSSPNRLEATQKGPGLMLKETRDEAVEVVAAVVDDGHDFPWAMATSAATLRQLGSLHPTPSFSSRERLSILRTRPTSLAGLSASTKVENMRNEEDTARLRLASAHFSMDEARRKHETVVLKSMHDATYERLCKKKAVLIEEWTECISAERDCQRLETLLTWLEKDLADGNARQEKLIRALYAA</sequence>
<protein>
    <submittedName>
        <fullName evidence="2">Uncharacterized protein</fullName>
    </submittedName>
</protein>
<gene>
    <name evidence="2" type="ORF">MOQ_007608</name>
</gene>